<dbReference type="PRINTS" id="PR00507">
    <property type="entry name" value="N12N6MTFRASE"/>
</dbReference>
<evidence type="ECO:0000313" key="9">
    <source>
        <dbReference type="EMBL" id="GIO40336.1"/>
    </source>
</evidence>
<evidence type="ECO:0000259" key="8">
    <source>
        <dbReference type="Pfam" id="PF22837"/>
    </source>
</evidence>
<sequence length="528" mass="60868">MDEKQTGSFYTPVSLVKYMSMHAIGRMNAPSILEPSVGDGRFVDILSKYDGKIDAVEIDSSKIMDLSKRKLPNVELICNNFIKYSLESEKKYNLIIGNPPYITKKVLSETERDLSVQLMKFWSLPDSVFQNLWVSFVLGALKLLDVDNGAIFFVLPFEFLQVHYAEKLRCFLEEKFNLIEITTFKESVFPDIEQDVCLVYLTNKKGIEPIVKYTTVNNIEDFNVIEYSEIRRNKPLKKWSNSILSDDEIELLKKLSEGYKKVGDLGYISPGIVTGANGFFIINKSRVESLDCKELVIPVIQKGSNVSNLLFFSESDFKELVESNKNVWMLNLSNVDLASFPTELHNYLSTGVRDELHMRYKCEKRKRWHDVPIIPTGDLLFFKRFNKLPRLVVNSAGVFTTDISYNIRLSSEYDPLSVAFCFYNSLTMTLCEYNGRFYGGGVGELVPSEFKSLAIPYKRIHKNSVKKLDRMLRSNLEIEEVLRYVDSVVLNDLSPDVLKQIKRIREKYLIRRLKVADNISHHEGNERQ</sequence>
<dbReference type="SUPFAM" id="SSF53335">
    <property type="entry name" value="S-adenosyl-L-methionine-dependent methyltransferases"/>
    <property type="match status" value="1"/>
</dbReference>
<keyword evidence="9" id="KW-0255">Endonuclease</keyword>
<dbReference type="Proteomes" id="UP000678895">
    <property type="component" value="Unassembled WGS sequence"/>
</dbReference>
<dbReference type="GO" id="GO:0006304">
    <property type="term" value="P:DNA modification"/>
    <property type="evidence" value="ECO:0007669"/>
    <property type="project" value="InterPro"/>
</dbReference>
<evidence type="ECO:0000256" key="5">
    <source>
        <dbReference type="ARBA" id="ARBA00022691"/>
    </source>
</evidence>
<evidence type="ECO:0000256" key="6">
    <source>
        <dbReference type="ARBA" id="ARBA00047942"/>
    </source>
</evidence>
<evidence type="ECO:0000256" key="1">
    <source>
        <dbReference type="ARBA" id="ARBA00006594"/>
    </source>
</evidence>
<keyword evidence="5" id="KW-0949">S-adenosyl-L-methionine</keyword>
<gene>
    <name evidence="9" type="ORF">J41TS4_00940</name>
</gene>
<dbReference type="InterPro" id="IPR054520">
    <property type="entry name" value="M_Eco57I_C"/>
</dbReference>
<organism evidence="9 10">
    <name type="scientific">Paenibacillus apis</name>
    <dbReference type="NCBI Taxonomy" id="1792174"/>
    <lineage>
        <taxon>Bacteria</taxon>
        <taxon>Bacillati</taxon>
        <taxon>Bacillota</taxon>
        <taxon>Bacilli</taxon>
        <taxon>Bacillales</taxon>
        <taxon>Paenibacillaceae</taxon>
        <taxon>Paenibacillus</taxon>
    </lineage>
</organism>
<comment type="caution">
    <text evidence="9">The sequence shown here is derived from an EMBL/GenBank/DDBJ whole genome shotgun (WGS) entry which is preliminary data.</text>
</comment>
<dbReference type="AlphaFoldDB" id="A0A919XXN2"/>
<keyword evidence="9" id="KW-0378">Hydrolase</keyword>
<protein>
    <recommendedName>
        <fullName evidence="2">site-specific DNA-methyltransferase (adenine-specific)</fullName>
        <ecNumber evidence="2">2.1.1.72</ecNumber>
    </recommendedName>
</protein>
<evidence type="ECO:0000313" key="10">
    <source>
        <dbReference type="Proteomes" id="UP000678895"/>
    </source>
</evidence>
<feature type="domain" description="Type II methyltransferase M.Eco57I C-terminal" evidence="8">
    <location>
        <begin position="237"/>
        <end position="490"/>
    </location>
</feature>
<dbReference type="PROSITE" id="PS00092">
    <property type="entry name" value="N6_MTASE"/>
    <property type="match status" value="1"/>
</dbReference>
<keyword evidence="9" id="KW-0540">Nuclease</keyword>
<comment type="similarity">
    <text evidence="1">Belongs to the N(4)/N(6)-methyltransferase family.</text>
</comment>
<dbReference type="GO" id="GO:0009007">
    <property type="term" value="F:site-specific DNA-methyltransferase (adenine-specific) activity"/>
    <property type="evidence" value="ECO:0007669"/>
    <property type="project" value="UniProtKB-EC"/>
</dbReference>
<dbReference type="GO" id="GO:0032259">
    <property type="term" value="P:methylation"/>
    <property type="evidence" value="ECO:0007669"/>
    <property type="project" value="UniProtKB-KW"/>
</dbReference>
<keyword evidence="3" id="KW-0489">Methyltransferase</keyword>
<accession>A0A919XXN2</accession>
<proteinExistence type="inferred from homology"/>
<dbReference type="InterPro" id="IPR011639">
    <property type="entry name" value="MethylTrfase_TaqI-like_dom"/>
</dbReference>
<dbReference type="Pfam" id="PF07669">
    <property type="entry name" value="Eco57I"/>
    <property type="match status" value="1"/>
</dbReference>
<comment type="catalytic activity">
    <reaction evidence="6">
        <text>a 2'-deoxyadenosine in DNA + S-adenosyl-L-methionine = an N(6)-methyl-2'-deoxyadenosine in DNA + S-adenosyl-L-homocysteine + H(+)</text>
        <dbReference type="Rhea" id="RHEA:15197"/>
        <dbReference type="Rhea" id="RHEA-COMP:12418"/>
        <dbReference type="Rhea" id="RHEA-COMP:12419"/>
        <dbReference type="ChEBI" id="CHEBI:15378"/>
        <dbReference type="ChEBI" id="CHEBI:57856"/>
        <dbReference type="ChEBI" id="CHEBI:59789"/>
        <dbReference type="ChEBI" id="CHEBI:90615"/>
        <dbReference type="ChEBI" id="CHEBI:90616"/>
        <dbReference type="EC" id="2.1.1.72"/>
    </reaction>
</comment>
<dbReference type="PANTHER" id="PTHR33841">
    <property type="entry name" value="DNA METHYLTRANSFERASE YEEA-RELATED"/>
    <property type="match status" value="1"/>
</dbReference>
<feature type="domain" description="Type II methyltransferase M.TaqI-like" evidence="7">
    <location>
        <begin position="79"/>
        <end position="189"/>
    </location>
</feature>
<dbReference type="InterPro" id="IPR002052">
    <property type="entry name" value="DNA_methylase_N6_adenine_CS"/>
</dbReference>
<dbReference type="Pfam" id="PF22837">
    <property type="entry name" value="M_Eco57I_C"/>
    <property type="match status" value="1"/>
</dbReference>
<evidence type="ECO:0000256" key="3">
    <source>
        <dbReference type="ARBA" id="ARBA00022603"/>
    </source>
</evidence>
<dbReference type="CDD" id="cd02440">
    <property type="entry name" value="AdoMet_MTases"/>
    <property type="match status" value="1"/>
</dbReference>
<name>A0A919XXN2_9BACL</name>
<dbReference type="GO" id="GO:0004519">
    <property type="term" value="F:endonuclease activity"/>
    <property type="evidence" value="ECO:0007669"/>
    <property type="project" value="UniProtKB-KW"/>
</dbReference>
<dbReference type="EC" id="2.1.1.72" evidence="2"/>
<dbReference type="RefSeq" id="WP_301624062.1">
    <property type="nucleotide sequence ID" value="NZ_BORS01000001.1"/>
</dbReference>
<keyword evidence="4" id="KW-0808">Transferase</keyword>
<evidence type="ECO:0000256" key="4">
    <source>
        <dbReference type="ARBA" id="ARBA00022679"/>
    </source>
</evidence>
<dbReference type="Gene3D" id="3.40.50.150">
    <property type="entry name" value="Vaccinia Virus protein VP39"/>
    <property type="match status" value="1"/>
</dbReference>
<dbReference type="PANTHER" id="PTHR33841:SF5">
    <property type="entry name" value="DNA METHYLASE (MODIFICATION METHYLASE) (METHYLTRANSFERASE)-RELATED"/>
    <property type="match status" value="1"/>
</dbReference>
<dbReference type="InterPro" id="IPR029063">
    <property type="entry name" value="SAM-dependent_MTases_sf"/>
</dbReference>
<keyword evidence="10" id="KW-1185">Reference proteome</keyword>
<reference evidence="9" key="1">
    <citation type="submission" date="2021-03" db="EMBL/GenBank/DDBJ databases">
        <title>Antimicrobial resistance genes in bacteria isolated from Japanese honey, and their potential for conferring macrolide and lincosamide resistance in the American foulbrood pathogen Paenibacillus larvae.</title>
        <authorList>
            <person name="Okamoto M."/>
            <person name="Kumagai M."/>
            <person name="Kanamori H."/>
            <person name="Takamatsu D."/>
        </authorList>
    </citation>
    <scope>NUCLEOTIDE SEQUENCE</scope>
    <source>
        <strain evidence="9">J41TS4</strain>
    </source>
</reference>
<dbReference type="InterPro" id="IPR050953">
    <property type="entry name" value="N4_N6_ade-DNA_methylase"/>
</dbReference>
<evidence type="ECO:0000256" key="2">
    <source>
        <dbReference type="ARBA" id="ARBA00011900"/>
    </source>
</evidence>
<dbReference type="GO" id="GO:0003676">
    <property type="term" value="F:nucleic acid binding"/>
    <property type="evidence" value="ECO:0007669"/>
    <property type="project" value="InterPro"/>
</dbReference>
<dbReference type="EMBL" id="BORS01000001">
    <property type="protein sequence ID" value="GIO40336.1"/>
    <property type="molecule type" value="Genomic_DNA"/>
</dbReference>
<evidence type="ECO:0000259" key="7">
    <source>
        <dbReference type="Pfam" id="PF07669"/>
    </source>
</evidence>